<evidence type="ECO:0000313" key="4">
    <source>
        <dbReference type="Proteomes" id="UP000324897"/>
    </source>
</evidence>
<dbReference type="Pfam" id="PF04937">
    <property type="entry name" value="DUF659"/>
    <property type="match status" value="1"/>
</dbReference>
<dbReference type="AlphaFoldDB" id="A0A5J9T9T8"/>
<sequence>METTKTNYYGISCGGSSSKKGGQTSKATNPQYQNGYAMNKQAEIPSSQEINSGNFSTDNAHLSQMHESEMEATDNLDSLVANSIGRLIFEAGLEPEFIHLPSFEGVFDLLTRGVPIAMPTYEDILQVQLKEVQQRERALKQQWERNGCSLVLDRWTSRCGKNFISVLVHCSQGMQFIRSMDVSTIIDDVDELASMVCQVVDEIGIRNIVQIIINDASPYMQVVEHAVLKKYDHSFSITLCADYCINLMLEDIAALDYVNEVLVKARRITRFIYGHALPMELKGHYIPGGEVISSSNLKYVATFVTLENLVSQRANLVEMFSSQEWTSSDLASTNLSRNICEIIQSENAFWCAAADVLKITGPLINVLFKLETDKSSISVLYDAMDNAKEEIKESIGHNHNVYWKKIDNRWDNYLHSPLHAAGYSLNPRVYYSDRFCYDTEINSGMLTSILRLAKSHHDAKFVSAQFDLYQRKSGLFGSDTAGQEAMEMPQVLLDLWWSKYGADTPELRCFANRILSLTCFGASRYNIDNSLSERLHSETRSYPDQERFRKMEYIHYNLRLRNSVPRLGGPCEAVHGKLTTKLGDWISA</sequence>
<feature type="compositionally biased region" description="Low complexity" evidence="1">
    <location>
        <begin position="12"/>
        <end position="26"/>
    </location>
</feature>
<dbReference type="SUPFAM" id="SSF53098">
    <property type="entry name" value="Ribonuclease H-like"/>
    <property type="match status" value="1"/>
</dbReference>
<evidence type="ECO:0000313" key="3">
    <source>
        <dbReference type="EMBL" id="TVU07708.1"/>
    </source>
</evidence>
<dbReference type="InterPro" id="IPR012337">
    <property type="entry name" value="RNaseH-like_sf"/>
</dbReference>
<dbReference type="InterPro" id="IPR007021">
    <property type="entry name" value="DUF659"/>
</dbReference>
<protein>
    <recommendedName>
        <fullName evidence="2">DUF659 domain-containing protein</fullName>
    </recommendedName>
</protein>
<organism evidence="3 4">
    <name type="scientific">Eragrostis curvula</name>
    <name type="common">weeping love grass</name>
    <dbReference type="NCBI Taxonomy" id="38414"/>
    <lineage>
        <taxon>Eukaryota</taxon>
        <taxon>Viridiplantae</taxon>
        <taxon>Streptophyta</taxon>
        <taxon>Embryophyta</taxon>
        <taxon>Tracheophyta</taxon>
        <taxon>Spermatophyta</taxon>
        <taxon>Magnoliopsida</taxon>
        <taxon>Liliopsida</taxon>
        <taxon>Poales</taxon>
        <taxon>Poaceae</taxon>
        <taxon>PACMAD clade</taxon>
        <taxon>Chloridoideae</taxon>
        <taxon>Eragrostideae</taxon>
        <taxon>Eragrostidinae</taxon>
        <taxon>Eragrostis</taxon>
    </lineage>
</organism>
<evidence type="ECO:0000259" key="2">
    <source>
        <dbReference type="Pfam" id="PF04937"/>
    </source>
</evidence>
<dbReference type="Proteomes" id="UP000324897">
    <property type="component" value="Chromosome 3"/>
</dbReference>
<feature type="region of interest" description="Disordered" evidence="1">
    <location>
        <begin position="12"/>
        <end position="31"/>
    </location>
</feature>
<evidence type="ECO:0000256" key="1">
    <source>
        <dbReference type="SAM" id="MobiDB-lite"/>
    </source>
</evidence>
<dbReference type="EMBL" id="RWGY01000039">
    <property type="protein sequence ID" value="TVU07708.1"/>
    <property type="molecule type" value="Genomic_DNA"/>
</dbReference>
<accession>A0A5J9T9T8</accession>
<dbReference type="OrthoDB" id="1741262at2759"/>
<proteinExistence type="predicted"/>
<comment type="caution">
    <text evidence="3">The sequence shown here is derived from an EMBL/GenBank/DDBJ whole genome shotgun (WGS) entry which is preliminary data.</text>
</comment>
<name>A0A5J9T9T8_9POAL</name>
<dbReference type="PANTHER" id="PTHR32166:SF63">
    <property type="entry name" value="HAT TRANSPOSON SUPERFAMILY PROTEIN"/>
    <property type="match status" value="1"/>
</dbReference>
<gene>
    <name evidence="3" type="ORF">EJB05_41074</name>
</gene>
<dbReference type="Gramene" id="TVU07708">
    <property type="protein sequence ID" value="TVU07708"/>
    <property type="gene ID" value="EJB05_41074"/>
</dbReference>
<feature type="domain" description="DUF659" evidence="2">
    <location>
        <begin position="121"/>
        <end position="268"/>
    </location>
</feature>
<keyword evidence="4" id="KW-1185">Reference proteome</keyword>
<dbReference type="PANTHER" id="PTHR32166">
    <property type="entry name" value="OSJNBA0013A04.12 PROTEIN"/>
    <property type="match status" value="1"/>
</dbReference>
<reference evidence="3 4" key="1">
    <citation type="journal article" date="2019" name="Sci. Rep.">
        <title>A high-quality genome of Eragrostis curvula grass provides insights into Poaceae evolution and supports new strategies to enhance forage quality.</title>
        <authorList>
            <person name="Carballo J."/>
            <person name="Santos B.A.C.M."/>
            <person name="Zappacosta D."/>
            <person name="Garbus I."/>
            <person name="Selva J.P."/>
            <person name="Gallo C.A."/>
            <person name="Diaz A."/>
            <person name="Albertini E."/>
            <person name="Caccamo M."/>
            <person name="Echenique V."/>
        </authorList>
    </citation>
    <scope>NUCLEOTIDE SEQUENCE [LARGE SCALE GENOMIC DNA]</scope>
    <source>
        <strain evidence="4">cv. Victoria</strain>
        <tissue evidence="3">Leaf</tissue>
    </source>
</reference>